<dbReference type="Pfam" id="PF00005">
    <property type="entry name" value="ABC_tran"/>
    <property type="match status" value="1"/>
</dbReference>
<keyword evidence="2" id="KW-0813">Transport</keyword>
<evidence type="ECO:0000256" key="2">
    <source>
        <dbReference type="ARBA" id="ARBA00022448"/>
    </source>
</evidence>
<dbReference type="SMART" id="SM00382">
    <property type="entry name" value="AAA"/>
    <property type="match status" value="1"/>
</dbReference>
<evidence type="ECO:0000256" key="4">
    <source>
        <dbReference type="ARBA" id="ARBA00022840"/>
    </source>
</evidence>
<evidence type="ECO:0000259" key="5">
    <source>
        <dbReference type="PROSITE" id="PS50893"/>
    </source>
</evidence>
<protein>
    <submittedName>
        <fullName evidence="6">ABC transporter</fullName>
    </submittedName>
</protein>
<keyword evidence="7" id="KW-1185">Reference proteome</keyword>
<dbReference type="InterPro" id="IPR003439">
    <property type="entry name" value="ABC_transporter-like_ATP-bd"/>
</dbReference>
<keyword evidence="3" id="KW-0547">Nucleotide-binding</keyword>
<accession>A0A211YQ51</accession>
<evidence type="ECO:0000313" key="7">
    <source>
        <dbReference type="Proteomes" id="UP000196694"/>
    </source>
</evidence>
<evidence type="ECO:0000256" key="1">
    <source>
        <dbReference type="ARBA" id="ARBA00005417"/>
    </source>
</evidence>
<dbReference type="Proteomes" id="UP000196694">
    <property type="component" value="Unassembled WGS sequence"/>
</dbReference>
<comment type="similarity">
    <text evidence="1">Belongs to the ABC transporter superfamily.</text>
</comment>
<organism evidence="6 7">
    <name type="scientific">Pyrodictium delaneyi</name>
    <dbReference type="NCBI Taxonomy" id="1273541"/>
    <lineage>
        <taxon>Archaea</taxon>
        <taxon>Thermoproteota</taxon>
        <taxon>Thermoprotei</taxon>
        <taxon>Desulfurococcales</taxon>
        <taxon>Pyrodictiaceae</taxon>
        <taxon>Pyrodictium</taxon>
    </lineage>
</organism>
<evidence type="ECO:0000256" key="3">
    <source>
        <dbReference type="ARBA" id="ARBA00022741"/>
    </source>
</evidence>
<dbReference type="InterPro" id="IPR027417">
    <property type="entry name" value="P-loop_NTPase"/>
</dbReference>
<evidence type="ECO:0000313" key="6">
    <source>
        <dbReference type="EMBL" id="OWJ55185.1"/>
    </source>
</evidence>
<reference evidence="6 7" key="1">
    <citation type="submission" date="2017-05" db="EMBL/GenBank/DDBJ databases">
        <title>The draft genome of the hyperthermophilic archaeon 'Pyrodictium delaneyi strain Hulk', an iron and nitrate reducer, reveals the capacity for sulfate reduction.</title>
        <authorList>
            <person name="Demey L.M."/>
            <person name="Miller C."/>
            <person name="Manzella M."/>
            <person name="Reguera G."/>
            <person name="Kashefi K."/>
        </authorList>
    </citation>
    <scope>NUCLEOTIDE SEQUENCE [LARGE SCALE GENOMIC DNA]</scope>
    <source>
        <strain evidence="6 7">Hulk</strain>
    </source>
</reference>
<dbReference type="PROSITE" id="PS50893">
    <property type="entry name" value="ABC_TRANSPORTER_2"/>
    <property type="match status" value="1"/>
</dbReference>
<dbReference type="PROSITE" id="PS00211">
    <property type="entry name" value="ABC_TRANSPORTER_1"/>
    <property type="match status" value="1"/>
</dbReference>
<comment type="caution">
    <text evidence="6">The sequence shown here is derived from an EMBL/GenBank/DDBJ whole genome shotgun (WGS) entry which is preliminary data.</text>
</comment>
<name>A0A211YQ51_9CREN</name>
<dbReference type="SUPFAM" id="SSF52540">
    <property type="entry name" value="P-loop containing nucleoside triphosphate hydrolases"/>
    <property type="match status" value="1"/>
</dbReference>
<dbReference type="Gene3D" id="3.40.50.300">
    <property type="entry name" value="P-loop containing nucleotide triphosphate hydrolases"/>
    <property type="match status" value="1"/>
</dbReference>
<dbReference type="GO" id="GO:0005524">
    <property type="term" value="F:ATP binding"/>
    <property type="evidence" value="ECO:0007669"/>
    <property type="project" value="UniProtKB-KW"/>
</dbReference>
<dbReference type="InterPro" id="IPR050153">
    <property type="entry name" value="Metal_Ion_Import_ABC"/>
</dbReference>
<feature type="domain" description="ABC transporter" evidence="5">
    <location>
        <begin position="59"/>
        <end position="297"/>
    </location>
</feature>
<dbReference type="EMBL" id="NCQP01000002">
    <property type="protein sequence ID" value="OWJ55185.1"/>
    <property type="molecule type" value="Genomic_DNA"/>
</dbReference>
<dbReference type="PANTHER" id="PTHR42734">
    <property type="entry name" value="METAL TRANSPORT SYSTEM ATP-BINDING PROTEIN TM_0124-RELATED"/>
    <property type="match status" value="1"/>
</dbReference>
<dbReference type="InterPro" id="IPR017871">
    <property type="entry name" value="ABC_transporter-like_CS"/>
</dbReference>
<gene>
    <name evidence="6" type="ORF">Pdsh_03240</name>
</gene>
<sequence length="314" mass="34546">MVNSAVRARVASISGTSGRHLSIHVSRDIISVHTAYNISQTVCTRWGIAVQETCKAKEVELVSVEVSFNSTKVLEVNHLRLQGPALVQVLGPNGAGKTTLLKTILGLISPRRGHVFVCRDSTTGRPDRAGRFIGYVPQLITTLNHFPVTPWEIVEYEIMARSRSTPFPGRTESIRGRVEASLRAVGLQPDAWFKPLRSLSGGQRQRAFIARALVHDPPILLMDEPFSAVDPGGRVELAKLIASLARNRLVIVTSHDPMLLIDYTDLVVLVNRRVVAVGEPHDVLREDILVEVYGAAILRVGDHIHISDEHRIVG</sequence>
<dbReference type="GO" id="GO:0016887">
    <property type="term" value="F:ATP hydrolysis activity"/>
    <property type="evidence" value="ECO:0007669"/>
    <property type="project" value="InterPro"/>
</dbReference>
<dbReference type="PANTHER" id="PTHR42734:SF5">
    <property type="entry name" value="IRON TRANSPORT SYSTEM ATP-BINDING PROTEIN HI_0361-RELATED"/>
    <property type="match status" value="1"/>
</dbReference>
<dbReference type="AlphaFoldDB" id="A0A211YQ51"/>
<dbReference type="InterPro" id="IPR003593">
    <property type="entry name" value="AAA+_ATPase"/>
</dbReference>
<proteinExistence type="inferred from homology"/>
<keyword evidence="4" id="KW-0067">ATP-binding</keyword>